<evidence type="ECO:0000313" key="2">
    <source>
        <dbReference type="EMBL" id="KZV52543.1"/>
    </source>
</evidence>
<organism evidence="2 3">
    <name type="scientific">Dorcoceras hygrometricum</name>
    <dbReference type="NCBI Taxonomy" id="472368"/>
    <lineage>
        <taxon>Eukaryota</taxon>
        <taxon>Viridiplantae</taxon>
        <taxon>Streptophyta</taxon>
        <taxon>Embryophyta</taxon>
        <taxon>Tracheophyta</taxon>
        <taxon>Spermatophyta</taxon>
        <taxon>Magnoliopsida</taxon>
        <taxon>eudicotyledons</taxon>
        <taxon>Gunneridae</taxon>
        <taxon>Pentapetalae</taxon>
        <taxon>asterids</taxon>
        <taxon>lamiids</taxon>
        <taxon>Lamiales</taxon>
        <taxon>Gesneriaceae</taxon>
        <taxon>Didymocarpoideae</taxon>
        <taxon>Trichosporeae</taxon>
        <taxon>Loxocarpinae</taxon>
        <taxon>Dorcoceras</taxon>
    </lineage>
</organism>
<feature type="compositionally biased region" description="Polar residues" evidence="1">
    <location>
        <begin position="194"/>
        <end position="203"/>
    </location>
</feature>
<dbReference type="PANTHER" id="PTHR47481:SF22">
    <property type="entry name" value="RETROTRANSPOSON GAG DOMAIN-CONTAINING PROTEIN"/>
    <property type="match status" value="1"/>
</dbReference>
<feature type="non-terminal residue" evidence="2">
    <location>
        <position position="1"/>
    </location>
</feature>
<evidence type="ECO:0008006" key="4">
    <source>
        <dbReference type="Google" id="ProtNLM"/>
    </source>
</evidence>
<dbReference type="Pfam" id="PF14223">
    <property type="entry name" value="Retrotran_gag_2"/>
    <property type="match status" value="1"/>
</dbReference>
<evidence type="ECO:0000313" key="3">
    <source>
        <dbReference type="Proteomes" id="UP000250235"/>
    </source>
</evidence>
<dbReference type="PANTHER" id="PTHR47481">
    <property type="match status" value="1"/>
</dbReference>
<proteinExistence type="predicted"/>
<keyword evidence="3" id="KW-1185">Reference proteome</keyword>
<dbReference type="AlphaFoldDB" id="A0A2Z7CZL6"/>
<dbReference type="OrthoDB" id="1938465at2759"/>
<protein>
    <recommendedName>
        <fullName evidence="4">Retrovirus-related Pol polyprotein from transposon TNT 1-94</fullName>
    </recommendedName>
</protein>
<feature type="region of interest" description="Disordered" evidence="1">
    <location>
        <begin position="166"/>
        <end position="203"/>
    </location>
</feature>
<sequence length="203" mass="22778">SILIGYDLYKFIDGSYPSHRATITTNNAVYPNPAYQTWLRQDKLLFGALVGTISTNIVPLITQSTTSHDVWQTLTTTYAHPSRGHIKKLKDNLKSISKKSQSITDYIQANLIEKVLEGLDNTCQSIVDAVNNRDTLITFDELHEKLIHKELALRHNSPSLALPASAHLDHTRSNPRSSTFRPSGPVKNWPHQPNPTQSHHLTP</sequence>
<reference evidence="2 3" key="1">
    <citation type="journal article" date="2015" name="Proc. Natl. Acad. Sci. U.S.A.">
        <title>The resurrection genome of Boea hygrometrica: A blueprint for survival of dehydration.</title>
        <authorList>
            <person name="Xiao L."/>
            <person name="Yang G."/>
            <person name="Zhang L."/>
            <person name="Yang X."/>
            <person name="Zhao S."/>
            <person name="Ji Z."/>
            <person name="Zhou Q."/>
            <person name="Hu M."/>
            <person name="Wang Y."/>
            <person name="Chen M."/>
            <person name="Xu Y."/>
            <person name="Jin H."/>
            <person name="Xiao X."/>
            <person name="Hu G."/>
            <person name="Bao F."/>
            <person name="Hu Y."/>
            <person name="Wan P."/>
            <person name="Li L."/>
            <person name="Deng X."/>
            <person name="Kuang T."/>
            <person name="Xiang C."/>
            <person name="Zhu J.K."/>
            <person name="Oliver M.J."/>
            <person name="He Y."/>
        </authorList>
    </citation>
    <scope>NUCLEOTIDE SEQUENCE [LARGE SCALE GENOMIC DNA]</scope>
    <source>
        <strain evidence="3">cv. XS01</strain>
    </source>
</reference>
<evidence type="ECO:0000256" key="1">
    <source>
        <dbReference type="SAM" id="MobiDB-lite"/>
    </source>
</evidence>
<dbReference type="Proteomes" id="UP000250235">
    <property type="component" value="Unassembled WGS sequence"/>
</dbReference>
<name>A0A2Z7CZL6_9LAMI</name>
<gene>
    <name evidence="2" type="ORF">F511_29728</name>
</gene>
<accession>A0A2Z7CZL6</accession>
<dbReference type="EMBL" id="KQ991043">
    <property type="protein sequence ID" value="KZV52543.1"/>
    <property type="molecule type" value="Genomic_DNA"/>
</dbReference>